<name>A0A1Q9D1G4_SYMMI</name>
<keyword evidence="2" id="KW-1185">Reference proteome</keyword>
<sequence>MADWLRGLSSDFAELVQAAVPQAPLRDLHFAEVGSPQHSYALSPSRGCHMLAFANLEGLVAGYDMMFWMEPNAGPTFTWETVIIGDLMQLLYNLRVFVCISQPMASKLFAYGPVKATMDCCSYFRVTVNLGTFGAESRMPVQIVGTHVWLMRALAALNHNELLVKVPDLIFQCRRSAETAVVSQLVIRHRWTGPGPLLADSSDVLRDVASTLVEEDSDRRNDLPANNQGASVPSKSCAVNAFLALKDFVD</sequence>
<evidence type="ECO:0000313" key="2">
    <source>
        <dbReference type="Proteomes" id="UP000186817"/>
    </source>
</evidence>
<evidence type="ECO:0000313" key="1">
    <source>
        <dbReference type="EMBL" id="OLP88985.1"/>
    </source>
</evidence>
<accession>A0A1Q9D1G4</accession>
<reference evidence="1 2" key="1">
    <citation type="submission" date="2016-02" db="EMBL/GenBank/DDBJ databases">
        <title>Genome analysis of coral dinoflagellate symbionts highlights evolutionary adaptations to a symbiotic lifestyle.</title>
        <authorList>
            <person name="Aranda M."/>
            <person name="Li Y."/>
            <person name="Liew Y.J."/>
            <person name="Baumgarten S."/>
            <person name="Simakov O."/>
            <person name="Wilson M."/>
            <person name="Piel J."/>
            <person name="Ashoor H."/>
            <person name="Bougouffa S."/>
            <person name="Bajic V.B."/>
            <person name="Ryu T."/>
            <person name="Ravasi T."/>
            <person name="Bayer T."/>
            <person name="Micklem G."/>
            <person name="Kim H."/>
            <person name="Bhak J."/>
            <person name="Lajeunesse T.C."/>
            <person name="Voolstra C.R."/>
        </authorList>
    </citation>
    <scope>NUCLEOTIDE SEQUENCE [LARGE SCALE GENOMIC DNA]</scope>
    <source>
        <strain evidence="1 2">CCMP2467</strain>
    </source>
</reference>
<proteinExistence type="predicted"/>
<dbReference type="OrthoDB" id="407063at2759"/>
<dbReference type="Proteomes" id="UP000186817">
    <property type="component" value="Unassembled WGS sequence"/>
</dbReference>
<dbReference type="AlphaFoldDB" id="A0A1Q9D1G4"/>
<gene>
    <name evidence="1" type="ORF">AK812_SmicGene29594</name>
</gene>
<comment type="caution">
    <text evidence="1">The sequence shown here is derived from an EMBL/GenBank/DDBJ whole genome shotgun (WGS) entry which is preliminary data.</text>
</comment>
<dbReference type="EMBL" id="LSRX01000784">
    <property type="protein sequence ID" value="OLP88985.1"/>
    <property type="molecule type" value="Genomic_DNA"/>
</dbReference>
<organism evidence="1 2">
    <name type="scientific">Symbiodinium microadriaticum</name>
    <name type="common">Dinoflagellate</name>
    <name type="synonym">Zooxanthella microadriatica</name>
    <dbReference type="NCBI Taxonomy" id="2951"/>
    <lineage>
        <taxon>Eukaryota</taxon>
        <taxon>Sar</taxon>
        <taxon>Alveolata</taxon>
        <taxon>Dinophyceae</taxon>
        <taxon>Suessiales</taxon>
        <taxon>Symbiodiniaceae</taxon>
        <taxon>Symbiodinium</taxon>
    </lineage>
</organism>
<protein>
    <submittedName>
        <fullName evidence="1">Uncharacterized protein</fullName>
    </submittedName>
</protein>